<dbReference type="AlphaFoldDB" id="A0A364LL13"/>
<dbReference type="GO" id="GO:0005886">
    <property type="term" value="C:plasma membrane"/>
    <property type="evidence" value="ECO:0007669"/>
    <property type="project" value="UniProtKB-SubCell"/>
</dbReference>
<reference evidence="2 3" key="1">
    <citation type="submission" date="2017-02" db="EMBL/GenBank/DDBJ databases">
        <title>Legionella quilivanii strain from human: case report and whole genome sequencing analysis.</title>
        <authorList>
            <person name="Lalancette C."/>
            <person name="Leduc J.-M."/>
            <person name="Levesque S."/>
            <person name="Fournier E."/>
            <person name="Saoud J."/>
            <person name="Faucher S.P."/>
            <person name="Bernard K."/>
            <person name="Martineau C."/>
            <person name="Longtin J."/>
        </authorList>
    </citation>
    <scope>NUCLEOTIDE SEQUENCE [LARGE SCALE GENOMIC DNA]</scope>
    <source>
        <strain evidence="2 3">ID143958</strain>
    </source>
</reference>
<evidence type="ECO:0000313" key="2">
    <source>
        <dbReference type="EMBL" id="RAP37430.1"/>
    </source>
</evidence>
<dbReference type="HAMAP" id="MF_00386">
    <property type="entry name" value="UPF0161_YidD"/>
    <property type="match status" value="1"/>
</dbReference>
<dbReference type="NCBIfam" id="TIGR00278">
    <property type="entry name" value="membrane protein insertion efficiency factor YidD"/>
    <property type="match status" value="1"/>
</dbReference>
<proteinExistence type="inferred from homology"/>
<keyword evidence="1" id="KW-0472">Membrane</keyword>
<dbReference type="RefSeq" id="WP_112218790.1">
    <property type="nucleotide sequence ID" value="NZ_MVJN01000003.1"/>
</dbReference>
<organism evidence="2 3">
    <name type="scientific">Legionella quinlivanii</name>
    <dbReference type="NCBI Taxonomy" id="45073"/>
    <lineage>
        <taxon>Bacteria</taxon>
        <taxon>Pseudomonadati</taxon>
        <taxon>Pseudomonadota</taxon>
        <taxon>Gammaproteobacteria</taxon>
        <taxon>Legionellales</taxon>
        <taxon>Legionellaceae</taxon>
        <taxon>Legionella</taxon>
    </lineage>
</organism>
<dbReference type="Pfam" id="PF01809">
    <property type="entry name" value="YidD"/>
    <property type="match status" value="1"/>
</dbReference>
<dbReference type="InterPro" id="IPR002696">
    <property type="entry name" value="Membr_insert_effic_factor_YidD"/>
</dbReference>
<gene>
    <name evidence="2" type="ORF">B1207_04450</name>
</gene>
<comment type="subcellular location">
    <subcellularLocation>
        <location evidence="1">Cell membrane</location>
        <topology evidence="1">Peripheral membrane protein</topology>
        <orientation evidence="1">Cytoplasmic side</orientation>
    </subcellularLocation>
</comment>
<dbReference type="PANTHER" id="PTHR33383:SF1">
    <property type="entry name" value="MEMBRANE PROTEIN INSERTION EFFICIENCY FACTOR-RELATED"/>
    <property type="match status" value="1"/>
</dbReference>
<comment type="similarity">
    <text evidence="1">Belongs to the UPF0161 family.</text>
</comment>
<comment type="caution">
    <text evidence="2">The sequence shown here is derived from an EMBL/GenBank/DDBJ whole genome shotgun (WGS) entry which is preliminary data.</text>
</comment>
<accession>A0A364LL13</accession>
<keyword evidence="1" id="KW-1003">Cell membrane</keyword>
<dbReference type="SMART" id="SM01234">
    <property type="entry name" value="Haemolytic"/>
    <property type="match status" value="1"/>
</dbReference>
<protein>
    <recommendedName>
        <fullName evidence="1">Putative membrane protein insertion efficiency factor</fullName>
    </recommendedName>
</protein>
<dbReference type="PANTHER" id="PTHR33383">
    <property type="entry name" value="MEMBRANE PROTEIN INSERTION EFFICIENCY FACTOR-RELATED"/>
    <property type="match status" value="1"/>
</dbReference>
<dbReference type="Proteomes" id="UP000249458">
    <property type="component" value="Unassembled WGS sequence"/>
</dbReference>
<evidence type="ECO:0000313" key="3">
    <source>
        <dbReference type="Proteomes" id="UP000249458"/>
    </source>
</evidence>
<dbReference type="EMBL" id="MVJN01000003">
    <property type="protein sequence ID" value="RAP37430.1"/>
    <property type="molecule type" value="Genomic_DNA"/>
</dbReference>
<evidence type="ECO:0000256" key="1">
    <source>
        <dbReference type="HAMAP-Rule" id="MF_00386"/>
    </source>
</evidence>
<name>A0A364LL13_9GAMM</name>
<comment type="function">
    <text evidence="1">Could be involved in insertion of integral membrane proteins into the membrane.</text>
</comment>
<sequence length="82" mass="9336">MGKTNQILRQLAGIPIKLYQLLIRPVMRPCCRFYPSCSDYALSAIQQFGICKGIWFAIGRLLRCHPWADGGFDPVLPKEEKP</sequence>